<sequence length="81" mass="9704">MNPQDLFNTLIPIVCAVLGWFCRELWTAVQELKQDLANLREQLPTHYVTKDDFNDRFYEVLKSLHRLEDKLDRVVELENKK</sequence>
<proteinExistence type="predicted"/>
<reference evidence="1" key="1">
    <citation type="submission" date="2020-05" db="EMBL/GenBank/DDBJ databases">
        <authorList>
            <person name="Chiriac C."/>
            <person name="Salcher M."/>
            <person name="Ghai R."/>
            <person name="Kavagutti S V."/>
        </authorList>
    </citation>
    <scope>NUCLEOTIDE SEQUENCE</scope>
</reference>
<protein>
    <submittedName>
        <fullName evidence="1">Uncharacterized protein</fullName>
    </submittedName>
</protein>
<name>A0A6J7XMF1_9CAUD</name>
<dbReference type="EMBL" id="LR798463">
    <property type="protein sequence ID" value="CAB5238902.1"/>
    <property type="molecule type" value="Genomic_DNA"/>
</dbReference>
<accession>A0A6J7XMF1</accession>
<organism evidence="1">
    <name type="scientific">uncultured Caudovirales phage</name>
    <dbReference type="NCBI Taxonomy" id="2100421"/>
    <lineage>
        <taxon>Viruses</taxon>
        <taxon>Duplodnaviria</taxon>
        <taxon>Heunggongvirae</taxon>
        <taxon>Uroviricota</taxon>
        <taxon>Caudoviricetes</taxon>
        <taxon>Peduoviridae</taxon>
        <taxon>Maltschvirus</taxon>
        <taxon>Maltschvirus maltsch</taxon>
    </lineage>
</organism>
<evidence type="ECO:0000313" key="1">
    <source>
        <dbReference type="EMBL" id="CAB5238902.1"/>
    </source>
</evidence>
<gene>
    <name evidence="1" type="ORF">UFOVP230_83</name>
</gene>